<comment type="catalytic activity">
    <reaction evidence="1 13">
        <text>a long-chain primary fatty alcohol + O2 = a long-chain fatty aldehyde + H2O2</text>
        <dbReference type="Rhea" id="RHEA:22756"/>
        <dbReference type="ChEBI" id="CHEBI:15379"/>
        <dbReference type="ChEBI" id="CHEBI:16240"/>
        <dbReference type="ChEBI" id="CHEBI:17176"/>
        <dbReference type="ChEBI" id="CHEBI:77396"/>
        <dbReference type="EC" id="1.1.3.20"/>
    </reaction>
</comment>
<dbReference type="PIRSF" id="PIRSF028937">
    <property type="entry name" value="Lg_Ch_AO"/>
    <property type="match status" value="1"/>
</dbReference>
<feature type="domain" description="Glucose-methanol-choline oxidoreductase C-terminal" evidence="17">
    <location>
        <begin position="554"/>
        <end position="722"/>
    </location>
</feature>
<evidence type="ECO:0000256" key="11">
    <source>
        <dbReference type="ARBA" id="ARBA00023002"/>
    </source>
</evidence>
<evidence type="ECO:0000256" key="7">
    <source>
        <dbReference type="ARBA" id="ARBA00022630"/>
    </source>
</evidence>
<evidence type="ECO:0000256" key="12">
    <source>
        <dbReference type="ARBA" id="ARBA00023136"/>
    </source>
</evidence>
<evidence type="ECO:0000256" key="9">
    <source>
        <dbReference type="ARBA" id="ARBA00022827"/>
    </source>
</evidence>
<comment type="function">
    <text evidence="3">Long-chain fatty alcohol oxidase involved in the omega-oxidation pathway of lipid degradation.</text>
</comment>
<evidence type="ECO:0000256" key="1">
    <source>
        <dbReference type="ARBA" id="ARBA00000920"/>
    </source>
</evidence>
<evidence type="ECO:0000259" key="15">
    <source>
        <dbReference type="Pfam" id="PF00732"/>
    </source>
</evidence>
<evidence type="ECO:0000256" key="5">
    <source>
        <dbReference type="ARBA" id="ARBA00010790"/>
    </source>
</evidence>
<feature type="active site" description="Proton acceptor" evidence="14">
    <location>
        <position position="671"/>
    </location>
</feature>
<dbReference type="Pfam" id="PF00732">
    <property type="entry name" value="GMC_oxred_N"/>
    <property type="match status" value="1"/>
</dbReference>
<keyword evidence="9" id="KW-0274">FAD</keyword>
<keyword evidence="11 13" id="KW-0560">Oxidoreductase</keyword>
<dbReference type="Proteomes" id="UP000037751">
    <property type="component" value="Unassembled WGS sequence"/>
</dbReference>
<dbReference type="PANTHER" id="PTHR46056">
    <property type="entry name" value="LONG-CHAIN-ALCOHOL OXIDASE"/>
    <property type="match status" value="1"/>
</dbReference>
<evidence type="ECO:0000256" key="13">
    <source>
        <dbReference type="PIRNR" id="PIRNR028937"/>
    </source>
</evidence>
<evidence type="ECO:0000256" key="14">
    <source>
        <dbReference type="PIRSR" id="PIRSR028937-1"/>
    </source>
</evidence>
<comment type="caution">
    <text evidence="18">The sequence shown here is derived from an EMBL/GenBank/DDBJ whole genome shotgun (WGS) entry which is preliminary data.</text>
</comment>
<evidence type="ECO:0000313" key="19">
    <source>
        <dbReference type="Proteomes" id="UP000037751"/>
    </source>
</evidence>
<gene>
    <name evidence="18" type="ORF">Malapachy_3369</name>
</gene>
<protein>
    <recommendedName>
        <fullName evidence="6 13">Long-chain-alcohol oxidase</fullName>
        <ecNumber evidence="6 13">1.1.3.20</ecNumber>
    </recommendedName>
</protein>
<dbReference type="Pfam" id="PF05199">
    <property type="entry name" value="GMC_oxred_C"/>
    <property type="match status" value="1"/>
</dbReference>
<dbReference type="STRING" id="77020.A0A0M9VRC0"/>
<sequence>MDPKKLYVDVTRNYADELWSKDQQRALAAIGDAIVAPMTPEEKAQFLSQVPDSLTDEEKAKLAAYADMKFSDLPNGVNLVAMHVVETISFSLRSLFGLVLGLLSTRAGCLPIAGRVGPVWEIDRLAILQFLSLWRNSPIELLRTGELGLRGLILIVYYRHMDEACEAIGYPSGPSDDWKTPPNHPAQEAIPHFEFKFLNDQLPSEPSSKPIEMEADVIIVGSGCGGGVVAAFLAERGLKVIVVDKGIYVRPDEMPVRQDFGSEQMFERLGFVPTSTASVSVLAGSGFGGGSTINWSAMLAPRYFLRKAWSHKFGVPYYRSALFSQDLDACNKRMGTTDQIEHNIANSLLALGATRSGQPVNTVPQNNGDSPHYCGKCTFGCASGQKQSTVMTYLQDAAEHQAEFLLSCDVERVLMDNGKATGVVGSVRGQPVVLRGTKAVVLSAGSLNTPAILLRTPEMKVNKQIGHHLHLHPVAFVHGFYDFPVKAWEGGILTTVSNAAEMVDPHGWGAKVEVMVTAPSLFSALLPFQGSMEHKKLLSRFRHAFTAIVIVRDRDEGRVRLDKYGRTLMDYQLSKFDEKSMIEGVKRATEIHMSAGASAIVTSQPGVPVYECPRTRVAPNKEVPEKLLAGSHQFETLPPQGDINDPTFVAYQKAITKMGFTSLHSTIGSAHQMSSCRMGANPKTSACDTKGRVRGAKNLWVADGSVLPEATGVNPMLTILAASRGIARNIAIDLGVAQPSDTAAIPVSHL</sequence>
<dbReference type="InterPro" id="IPR012400">
    <property type="entry name" value="Long_Oxdase"/>
</dbReference>
<dbReference type="GO" id="GO:0050660">
    <property type="term" value="F:flavin adenine dinucleotide binding"/>
    <property type="evidence" value="ECO:0007669"/>
    <property type="project" value="InterPro"/>
</dbReference>
<feature type="domain" description="FAD-dependent oxidoreductase 2 FAD-binding" evidence="16">
    <location>
        <begin position="216"/>
        <end position="248"/>
    </location>
</feature>
<dbReference type="InterPro" id="IPR036188">
    <property type="entry name" value="FAD/NAD-bd_sf"/>
</dbReference>
<comment type="subcellular location">
    <subcellularLocation>
        <location evidence="4">Membrane</location>
    </subcellularLocation>
</comment>
<dbReference type="AlphaFoldDB" id="A0A0M9VRC0"/>
<comment type="cofactor">
    <cofactor evidence="2">
        <name>FAD</name>
        <dbReference type="ChEBI" id="CHEBI:57692"/>
    </cofactor>
</comment>
<organism evidence="18 19">
    <name type="scientific">Malassezia pachydermatis</name>
    <dbReference type="NCBI Taxonomy" id="77020"/>
    <lineage>
        <taxon>Eukaryota</taxon>
        <taxon>Fungi</taxon>
        <taxon>Dikarya</taxon>
        <taxon>Basidiomycota</taxon>
        <taxon>Ustilaginomycotina</taxon>
        <taxon>Malasseziomycetes</taxon>
        <taxon>Malasseziales</taxon>
        <taxon>Malasseziaceae</taxon>
        <taxon>Malassezia</taxon>
    </lineage>
</organism>
<evidence type="ECO:0000313" key="18">
    <source>
        <dbReference type="EMBL" id="KOS16443.1"/>
    </source>
</evidence>
<dbReference type="InterPro" id="IPR000172">
    <property type="entry name" value="GMC_OxRdtase_N"/>
</dbReference>
<dbReference type="VEuPathDB" id="FungiDB:Malapachy_3369"/>
<keyword evidence="7" id="KW-0285">Flavoprotein</keyword>
<name>A0A0M9VRC0_9BASI</name>
<keyword evidence="10" id="KW-1133">Transmembrane helix</keyword>
<evidence type="ECO:0000256" key="10">
    <source>
        <dbReference type="ARBA" id="ARBA00022989"/>
    </source>
</evidence>
<dbReference type="InterPro" id="IPR007867">
    <property type="entry name" value="GMC_OxRtase_C"/>
</dbReference>
<dbReference type="InterPro" id="IPR003953">
    <property type="entry name" value="FAD-dep_OxRdtase_2_FAD-bd"/>
</dbReference>
<dbReference type="GO" id="GO:0016020">
    <property type="term" value="C:membrane"/>
    <property type="evidence" value="ECO:0007669"/>
    <property type="project" value="UniProtKB-SubCell"/>
</dbReference>
<keyword evidence="19" id="KW-1185">Reference proteome</keyword>
<reference evidence="18 19" key="1">
    <citation type="submission" date="2015-07" db="EMBL/GenBank/DDBJ databases">
        <title>Draft Genome Sequence of Malassezia furfur CBS1878 and Malassezia pachydermatis CBS1879.</title>
        <authorList>
            <person name="Triana S."/>
            <person name="Ohm R."/>
            <person name="Gonzalez A."/>
            <person name="DeCock H."/>
            <person name="Restrepo S."/>
            <person name="Celis A."/>
        </authorList>
    </citation>
    <scope>NUCLEOTIDE SEQUENCE [LARGE SCALE GENOMIC DNA]</scope>
    <source>
        <strain evidence="18 19">CBS 1879</strain>
    </source>
</reference>
<dbReference type="EMBL" id="LGAV01000001">
    <property type="protein sequence ID" value="KOS16443.1"/>
    <property type="molecule type" value="Genomic_DNA"/>
</dbReference>
<keyword evidence="8" id="KW-0812">Transmembrane</keyword>
<evidence type="ECO:0000256" key="8">
    <source>
        <dbReference type="ARBA" id="ARBA00022692"/>
    </source>
</evidence>
<accession>A0A0M9VRC0</accession>
<evidence type="ECO:0000259" key="17">
    <source>
        <dbReference type="Pfam" id="PF05199"/>
    </source>
</evidence>
<feature type="domain" description="Glucose-methanol-choline oxidoreductase N-terminal" evidence="15">
    <location>
        <begin position="263"/>
        <end position="474"/>
    </location>
</feature>
<keyword evidence="12" id="KW-0472">Membrane</keyword>
<dbReference type="Pfam" id="PF00890">
    <property type="entry name" value="FAD_binding_2"/>
    <property type="match status" value="1"/>
</dbReference>
<evidence type="ECO:0000256" key="3">
    <source>
        <dbReference type="ARBA" id="ARBA00003842"/>
    </source>
</evidence>
<dbReference type="RefSeq" id="XP_017994075.1">
    <property type="nucleotide sequence ID" value="XM_018137841.1"/>
</dbReference>
<evidence type="ECO:0000256" key="4">
    <source>
        <dbReference type="ARBA" id="ARBA00004370"/>
    </source>
</evidence>
<dbReference type="OrthoDB" id="269227at2759"/>
<dbReference type="GO" id="GO:0046577">
    <property type="term" value="F:long-chain-alcohol oxidase activity"/>
    <property type="evidence" value="ECO:0007669"/>
    <property type="project" value="UniProtKB-EC"/>
</dbReference>
<dbReference type="Gene3D" id="3.50.50.60">
    <property type="entry name" value="FAD/NAD(P)-binding domain"/>
    <property type="match status" value="2"/>
</dbReference>
<dbReference type="PANTHER" id="PTHR46056:SF12">
    <property type="entry name" value="LONG-CHAIN-ALCOHOL OXIDASE"/>
    <property type="match status" value="1"/>
</dbReference>
<dbReference type="SUPFAM" id="SSF51905">
    <property type="entry name" value="FAD/NAD(P)-binding domain"/>
    <property type="match status" value="1"/>
</dbReference>
<proteinExistence type="inferred from homology"/>
<evidence type="ECO:0000256" key="2">
    <source>
        <dbReference type="ARBA" id="ARBA00001974"/>
    </source>
</evidence>
<evidence type="ECO:0000259" key="16">
    <source>
        <dbReference type="Pfam" id="PF00890"/>
    </source>
</evidence>
<comment type="similarity">
    <text evidence="5 13">Belongs to the GMC oxidoreductase family.</text>
</comment>
<dbReference type="GeneID" id="28729717"/>
<dbReference type="EC" id="1.1.3.20" evidence="6 13"/>
<evidence type="ECO:0000256" key="6">
    <source>
        <dbReference type="ARBA" id="ARBA00013125"/>
    </source>
</evidence>